<comment type="subcellular location">
    <subcellularLocation>
        <location evidence="1">Cell membrane</location>
        <topology evidence="1">Multi-pass membrane protein</topology>
    </subcellularLocation>
</comment>
<dbReference type="AlphaFoldDB" id="E6PSK9"/>
<protein>
    <submittedName>
        <fullName evidence="8">Chromate transporter</fullName>
    </submittedName>
</protein>
<feature type="transmembrane region" description="Helical" evidence="7">
    <location>
        <begin position="14"/>
        <end position="33"/>
    </location>
</feature>
<dbReference type="EMBL" id="CABM01000048">
    <property type="protein sequence ID" value="CBH97916.1"/>
    <property type="molecule type" value="Genomic_DNA"/>
</dbReference>
<gene>
    <name evidence="8" type="primary">chrA</name>
    <name evidence="8" type="ORF">CARN2_3392</name>
</gene>
<evidence type="ECO:0000256" key="5">
    <source>
        <dbReference type="ARBA" id="ARBA00022989"/>
    </source>
</evidence>
<dbReference type="InterPro" id="IPR003370">
    <property type="entry name" value="Chromate_transpt"/>
</dbReference>
<sequence length="181" mass="19192">MTFATLNLTALPGLFGHFMLWSLLSIGGAIGLLPDMHRYLVDAQHWVTDEQFNAALALGQASPGPNMILFAALLGWHVAGLIGALAGAIGLILPSTLITLAYFRYSSSNPEHRWIRAIHDGLAPITVGLLLSSGWLLAAHNVHAFLEGCIVAVVVALNLWTRINPLWLLLGGAAAGALGLM</sequence>
<evidence type="ECO:0000256" key="6">
    <source>
        <dbReference type="ARBA" id="ARBA00023136"/>
    </source>
</evidence>
<feature type="transmembrane region" description="Helical" evidence="7">
    <location>
        <begin position="142"/>
        <end position="160"/>
    </location>
</feature>
<name>E6PSK9_9ZZZZ</name>
<organism evidence="8">
    <name type="scientific">mine drainage metagenome</name>
    <dbReference type="NCBI Taxonomy" id="410659"/>
    <lineage>
        <taxon>unclassified sequences</taxon>
        <taxon>metagenomes</taxon>
        <taxon>ecological metagenomes</taxon>
    </lineage>
</organism>
<comment type="caution">
    <text evidence="8">The sequence shown here is derived from an EMBL/GenBank/DDBJ whole genome shotgun (WGS) entry which is preliminary data.</text>
</comment>
<comment type="similarity">
    <text evidence="2">Belongs to the chromate ion transporter (CHR) (TC 2.A.51) family.</text>
</comment>
<dbReference type="PANTHER" id="PTHR43663">
    <property type="entry name" value="CHROMATE TRANSPORT PROTEIN-RELATED"/>
    <property type="match status" value="1"/>
</dbReference>
<feature type="transmembrane region" description="Helical" evidence="7">
    <location>
        <begin position="82"/>
        <end position="105"/>
    </location>
</feature>
<evidence type="ECO:0000256" key="2">
    <source>
        <dbReference type="ARBA" id="ARBA00005262"/>
    </source>
</evidence>
<dbReference type="GO" id="GO:0005886">
    <property type="term" value="C:plasma membrane"/>
    <property type="evidence" value="ECO:0007669"/>
    <property type="project" value="UniProtKB-SubCell"/>
</dbReference>
<accession>E6PSK9</accession>
<dbReference type="Pfam" id="PF02417">
    <property type="entry name" value="Chromate_transp"/>
    <property type="match status" value="1"/>
</dbReference>
<dbReference type="InterPro" id="IPR052518">
    <property type="entry name" value="CHR_Transporter"/>
</dbReference>
<reference evidence="8" key="1">
    <citation type="submission" date="2009-10" db="EMBL/GenBank/DDBJ databases">
        <title>Diversity of trophic interactions inside an arsenic-rich microbial ecosystem.</title>
        <authorList>
            <person name="Bertin P.N."/>
            <person name="Heinrich-Salmeron A."/>
            <person name="Pelletier E."/>
            <person name="Goulhen-Chollet F."/>
            <person name="Arsene-Ploetze F."/>
            <person name="Gallien S."/>
            <person name="Calteau A."/>
            <person name="Vallenet D."/>
            <person name="Casiot C."/>
            <person name="Chane-Woon-Ming B."/>
            <person name="Giloteaux L."/>
            <person name="Barakat M."/>
            <person name="Bonnefoy V."/>
            <person name="Bruneel O."/>
            <person name="Chandler M."/>
            <person name="Cleiss J."/>
            <person name="Duran R."/>
            <person name="Elbaz-Poulichet F."/>
            <person name="Fonknechten N."/>
            <person name="Lauga B."/>
            <person name="Mornico D."/>
            <person name="Ortet P."/>
            <person name="Schaeffer C."/>
            <person name="Siguier P."/>
            <person name="Alexander Thil Smith A."/>
            <person name="Van Dorsselaer A."/>
            <person name="Weissenbach J."/>
            <person name="Medigue C."/>
            <person name="Le Paslier D."/>
        </authorList>
    </citation>
    <scope>NUCLEOTIDE SEQUENCE</scope>
</reference>
<evidence type="ECO:0000256" key="3">
    <source>
        <dbReference type="ARBA" id="ARBA00022475"/>
    </source>
</evidence>
<feature type="transmembrane region" description="Helical" evidence="7">
    <location>
        <begin position="117"/>
        <end position="136"/>
    </location>
</feature>
<keyword evidence="5 7" id="KW-1133">Transmembrane helix</keyword>
<feature type="transmembrane region" description="Helical" evidence="7">
    <location>
        <begin position="54"/>
        <end position="76"/>
    </location>
</feature>
<keyword evidence="3" id="KW-1003">Cell membrane</keyword>
<dbReference type="PANTHER" id="PTHR43663:SF1">
    <property type="entry name" value="CHROMATE TRANSPORTER"/>
    <property type="match status" value="1"/>
</dbReference>
<evidence type="ECO:0000313" key="8">
    <source>
        <dbReference type="EMBL" id="CBH97916.1"/>
    </source>
</evidence>
<dbReference type="GO" id="GO:0015109">
    <property type="term" value="F:chromate transmembrane transporter activity"/>
    <property type="evidence" value="ECO:0007669"/>
    <property type="project" value="InterPro"/>
</dbReference>
<keyword evidence="4 7" id="KW-0812">Transmembrane</keyword>
<evidence type="ECO:0000256" key="7">
    <source>
        <dbReference type="SAM" id="Phobius"/>
    </source>
</evidence>
<evidence type="ECO:0000256" key="1">
    <source>
        <dbReference type="ARBA" id="ARBA00004651"/>
    </source>
</evidence>
<keyword evidence="6 7" id="KW-0472">Membrane</keyword>
<proteinExistence type="inferred from homology"/>
<evidence type="ECO:0000256" key="4">
    <source>
        <dbReference type="ARBA" id="ARBA00022692"/>
    </source>
</evidence>